<accession>A0A3Q8WW70</accession>
<dbReference type="SUPFAM" id="SSF53597">
    <property type="entry name" value="Dihydrofolate reductase-like"/>
    <property type="match status" value="1"/>
</dbReference>
<reference evidence="2 3" key="1">
    <citation type="submission" date="2018-12" db="EMBL/GenBank/DDBJ databases">
        <title>Complete genome sequence of Flaviflexus salsibiostraticola KCTC 33148.</title>
        <authorList>
            <person name="Bae J.-W."/>
        </authorList>
    </citation>
    <scope>NUCLEOTIDE SEQUENCE [LARGE SCALE GENOMIC DNA]</scope>
    <source>
        <strain evidence="2 3">KCTC 33148</strain>
    </source>
</reference>
<name>A0A3Q8WW70_9ACTO</name>
<dbReference type="InterPro" id="IPR002734">
    <property type="entry name" value="RibDG_C"/>
</dbReference>
<dbReference type="EMBL" id="CP034438">
    <property type="protein sequence ID" value="AZN30586.1"/>
    <property type="molecule type" value="Genomic_DNA"/>
</dbReference>
<keyword evidence="3" id="KW-1185">Reference proteome</keyword>
<feature type="domain" description="Bacterial bifunctional deaminase-reductase C-terminal" evidence="1">
    <location>
        <begin position="2"/>
        <end position="187"/>
    </location>
</feature>
<evidence type="ECO:0000313" key="3">
    <source>
        <dbReference type="Proteomes" id="UP000270021"/>
    </source>
</evidence>
<dbReference type="OrthoDB" id="7342392at2"/>
<proteinExistence type="predicted"/>
<dbReference type="RefSeq" id="WP_126041452.1">
    <property type="nucleotide sequence ID" value="NZ_CP034438.1"/>
</dbReference>
<organism evidence="2 3">
    <name type="scientific">Flaviflexus salsibiostraticola</name>
    <dbReference type="NCBI Taxonomy" id="1282737"/>
    <lineage>
        <taxon>Bacteria</taxon>
        <taxon>Bacillati</taxon>
        <taxon>Actinomycetota</taxon>
        <taxon>Actinomycetes</taxon>
        <taxon>Actinomycetales</taxon>
        <taxon>Actinomycetaceae</taxon>
        <taxon>Flaviflexus</taxon>
    </lineage>
</organism>
<dbReference type="GO" id="GO:0008703">
    <property type="term" value="F:5-amino-6-(5-phosphoribosylamino)uracil reductase activity"/>
    <property type="evidence" value="ECO:0007669"/>
    <property type="project" value="InterPro"/>
</dbReference>
<dbReference type="InterPro" id="IPR024072">
    <property type="entry name" value="DHFR-like_dom_sf"/>
</dbReference>
<dbReference type="Gene3D" id="3.40.430.10">
    <property type="entry name" value="Dihydrofolate Reductase, subunit A"/>
    <property type="match status" value="1"/>
</dbReference>
<dbReference type="AlphaFoldDB" id="A0A3Q8WW70"/>
<evidence type="ECO:0000259" key="1">
    <source>
        <dbReference type="Pfam" id="PF01872"/>
    </source>
</evidence>
<protein>
    <submittedName>
        <fullName evidence="2">Dihydrofolate reductase</fullName>
    </submittedName>
</protein>
<dbReference type="GO" id="GO:0009231">
    <property type="term" value="P:riboflavin biosynthetic process"/>
    <property type="evidence" value="ECO:0007669"/>
    <property type="project" value="InterPro"/>
</dbReference>
<gene>
    <name evidence="2" type="ORF">EJO69_09960</name>
</gene>
<evidence type="ECO:0000313" key="2">
    <source>
        <dbReference type="EMBL" id="AZN30586.1"/>
    </source>
</evidence>
<dbReference type="Proteomes" id="UP000270021">
    <property type="component" value="Chromosome"/>
</dbReference>
<sequence length="213" mass="23713">MKLSVNLFMTLDGVNQAPGSPDEDRRGGFHEGGWLMAYFDEGCGREVDRWFSRCDELLLGRNTFDAFSSYWSQVTDEGDSVARILSERPKHVVTSRHLEGEWASTSHPLSGDFLNDIRLLKKQESEKELQVHGSIQLARELHETGMIDIYRLLIAPVVVGEGAGIFYGSGPAYSMRVTHHAVTDSGVTSLELEPGDFVSDRSPAIREGRSIIE</sequence>
<dbReference type="KEGG" id="fsl:EJO69_09960"/>
<dbReference type="Pfam" id="PF01872">
    <property type="entry name" value="RibD_C"/>
    <property type="match status" value="1"/>
</dbReference>